<reference evidence="7 9" key="4">
    <citation type="submission" date="2018-04" db="EMBL/GenBank/DDBJ databases">
        <title>Transcriptomics of ammonia oxidizing archaea.</title>
        <authorList>
            <person name="Carini P."/>
        </authorList>
    </citation>
    <scope>NUCLEOTIDE SEQUENCE [LARGE SCALE GENOMIC DNA]</scope>
    <source>
        <strain evidence="7 9">U25</strain>
    </source>
</reference>
<dbReference type="InterPro" id="IPR019972">
    <property type="entry name" value="Ribosomal_uL14_CS"/>
</dbReference>
<protein>
    <recommendedName>
        <fullName evidence="4">Large ribosomal subunit protein uL14</fullName>
    </recommendedName>
</protein>
<dbReference type="InterPro" id="IPR000218">
    <property type="entry name" value="Ribosomal_uL14"/>
</dbReference>
<proteinExistence type="inferred from homology"/>
<dbReference type="HOGENOM" id="CLU_095071_3_0_2"/>
<dbReference type="GO" id="GO:0070180">
    <property type="term" value="F:large ribosomal subunit rRNA binding"/>
    <property type="evidence" value="ECO:0007669"/>
    <property type="project" value="TreeGrafter"/>
</dbReference>
<name>A0A0A7UZK2_9ARCH</name>
<evidence type="ECO:0000256" key="5">
    <source>
        <dbReference type="RuleBase" id="RU003949"/>
    </source>
</evidence>
<comment type="subunit">
    <text evidence="4">Part of the 50S ribosomal subunit. Forms a cluster with proteins L3 and L24e, part of which may contact the 16S rRNA in 2 intersubunit bridges.</text>
</comment>
<dbReference type="RefSeq" id="WP_048105281.1">
    <property type="nucleotide sequence ID" value="NZ_CP007026.1"/>
</dbReference>
<evidence type="ECO:0000256" key="4">
    <source>
        <dbReference type="HAMAP-Rule" id="MF_01367"/>
    </source>
</evidence>
<dbReference type="GO" id="GO:0022625">
    <property type="term" value="C:cytosolic large ribosomal subunit"/>
    <property type="evidence" value="ECO:0007669"/>
    <property type="project" value="TreeGrafter"/>
</dbReference>
<reference evidence="7" key="3">
    <citation type="submission" date="2016-05" db="EMBL/GenBank/DDBJ databases">
        <authorList>
            <person name="Lavstsen T."/>
            <person name="Jespersen J.S."/>
        </authorList>
    </citation>
    <scope>NUCLEOTIDE SEQUENCE [LARGE SCALE GENOMIC DNA]</scope>
    <source>
        <strain evidence="7">U25</strain>
    </source>
</reference>
<dbReference type="Gene3D" id="2.40.150.20">
    <property type="entry name" value="Ribosomal protein L14"/>
    <property type="match status" value="1"/>
</dbReference>
<dbReference type="HAMAP" id="MF_01367">
    <property type="entry name" value="Ribosomal_uL14"/>
    <property type="match status" value="1"/>
</dbReference>
<dbReference type="PANTHER" id="PTHR11761">
    <property type="entry name" value="50S/60S RIBOSOMAL PROTEIN L14/L23"/>
    <property type="match status" value="1"/>
</dbReference>
<dbReference type="AlphaFoldDB" id="A0A0A7UZK2"/>
<dbReference type="OrthoDB" id="23569at2157"/>
<keyword evidence="4" id="KW-0694">RNA-binding</keyword>
<dbReference type="InterPro" id="IPR036853">
    <property type="entry name" value="Ribosomal_uL14_sf"/>
</dbReference>
<dbReference type="GO" id="GO:0003735">
    <property type="term" value="F:structural constituent of ribosome"/>
    <property type="evidence" value="ECO:0007669"/>
    <property type="project" value="InterPro"/>
</dbReference>
<gene>
    <name evidence="4" type="primary">rpl14</name>
    <name evidence="7" type="ORF">A7X95_01410</name>
    <name evidence="6" type="ORF">T478_0708</name>
</gene>
<keyword evidence="4" id="KW-0699">rRNA-binding</keyword>
<dbReference type="PANTHER" id="PTHR11761:SF8">
    <property type="entry name" value="LARGE RIBOSOMAL SUBUNIT PROTEIN UL14"/>
    <property type="match status" value="1"/>
</dbReference>
<dbReference type="Pfam" id="PF00238">
    <property type="entry name" value="Ribosomal_L14"/>
    <property type="match status" value="1"/>
</dbReference>
<evidence type="ECO:0000256" key="1">
    <source>
        <dbReference type="ARBA" id="ARBA00010745"/>
    </source>
</evidence>
<evidence type="ECO:0000313" key="6">
    <source>
        <dbReference type="EMBL" id="AJA92187.1"/>
    </source>
</evidence>
<dbReference type="EMBL" id="CP007026">
    <property type="protein sequence ID" value="AJA92187.1"/>
    <property type="molecule type" value="Genomic_DNA"/>
</dbReference>
<dbReference type="SMART" id="SM01374">
    <property type="entry name" value="Ribosomal_L14"/>
    <property type="match status" value="1"/>
</dbReference>
<dbReference type="CDD" id="cd00337">
    <property type="entry name" value="Ribosomal_uL14"/>
    <property type="match status" value="1"/>
</dbReference>
<reference evidence="9" key="2">
    <citation type="submission" date="2016-05" db="EMBL/GenBank/DDBJ databases">
        <authorList>
            <person name="Dupont C."/>
            <person name="Santoro A."/>
        </authorList>
    </citation>
    <scope>NUCLEOTIDE SEQUENCE [LARGE SCALE GENOMIC DNA]</scope>
    <source>
        <strain evidence="9">U25</strain>
    </source>
</reference>
<evidence type="ECO:0000313" key="7">
    <source>
        <dbReference type="EMBL" id="PTL87963.1"/>
    </source>
</evidence>
<sequence length="143" mass="15451">MGGARSKGSKGVEDFKPYITRSIPVGARIVCADNSGAKIIEIVNVHQHKTRTSRLPAASVGDFCNVVVKKGPAELRKQIHGAVIIRQKYAVHRPNGVRVQFEDNAGVLITPEGEMKGTDIKGPVASEVTEKWPRVANLAKMVV</sequence>
<dbReference type="STRING" id="1410606.T478_0708"/>
<dbReference type="KEGG" id="nbv:T478_0708"/>
<dbReference type="Proteomes" id="UP000241022">
    <property type="component" value="Unassembled WGS sequence"/>
</dbReference>
<dbReference type="PROSITE" id="PS00049">
    <property type="entry name" value="RIBOSOMAL_L14"/>
    <property type="match status" value="1"/>
</dbReference>
<evidence type="ECO:0000256" key="2">
    <source>
        <dbReference type="ARBA" id="ARBA00022980"/>
    </source>
</evidence>
<dbReference type="GeneID" id="24816599"/>
<keyword evidence="9" id="KW-1185">Reference proteome</keyword>
<dbReference type="FunFam" id="2.40.150.20:FF:000007">
    <property type="entry name" value="50S ribosomal protein L14"/>
    <property type="match status" value="1"/>
</dbReference>
<organism evidence="6 8">
    <name type="scientific">Candidatus Nitrosopelagicus brevis</name>
    <dbReference type="NCBI Taxonomy" id="1410606"/>
    <lineage>
        <taxon>Archaea</taxon>
        <taxon>Nitrososphaerota</taxon>
    </lineage>
</organism>
<reference evidence="6 8" key="1">
    <citation type="journal article" date="2015" name="Proc. Natl. Acad. Sci. U.S.A.">
        <title>Genomic and proteomic characterization of "Candidatus Nitrosopelagicus brevis": An ammonia-oxidizing archaeon from the open ocean.</title>
        <authorList>
            <person name="Santoro A.E."/>
            <person name="Dupont C.L."/>
            <person name="Richter R.A."/>
            <person name="Craig M.T."/>
            <person name="Carini P."/>
            <person name="McIlvin M.R."/>
            <person name="Yang Y."/>
            <person name="Orsi W.D."/>
            <person name="Moran D.M."/>
            <person name="Saito M.A."/>
        </authorList>
    </citation>
    <scope>NUCLEOTIDE SEQUENCE [LARGE SCALE GENOMIC DNA]</scope>
    <source>
        <strain evidence="6">CN25</strain>
        <strain evidence="8">V2</strain>
    </source>
</reference>
<dbReference type="EMBL" id="LXWN01000001">
    <property type="protein sequence ID" value="PTL87963.1"/>
    <property type="molecule type" value="Genomic_DNA"/>
</dbReference>
<accession>A0A0A7UZK2</accession>
<comment type="similarity">
    <text evidence="1 4 5">Belongs to the universal ribosomal protein uL14 family.</text>
</comment>
<dbReference type="NCBIfam" id="NF006344">
    <property type="entry name" value="PRK08571.1"/>
    <property type="match status" value="1"/>
</dbReference>
<evidence type="ECO:0000313" key="9">
    <source>
        <dbReference type="Proteomes" id="UP000241022"/>
    </source>
</evidence>
<keyword evidence="3 4" id="KW-0687">Ribonucleoprotein</keyword>
<keyword evidence="2 4" id="KW-0689">Ribosomal protein</keyword>
<evidence type="ECO:0000313" key="8">
    <source>
        <dbReference type="Proteomes" id="UP000030944"/>
    </source>
</evidence>
<dbReference type="GO" id="GO:0006412">
    <property type="term" value="P:translation"/>
    <property type="evidence" value="ECO:0007669"/>
    <property type="project" value="UniProtKB-UniRule"/>
</dbReference>
<evidence type="ECO:0000256" key="3">
    <source>
        <dbReference type="ARBA" id="ARBA00023274"/>
    </source>
</evidence>
<comment type="function">
    <text evidence="4">Binds to 23S rRNA. Forms part of two intersubunit bridges in the 70S ribosome.</text>
</comment>
<dbReference type="SUPFAM" id="SSF50193">
    <property type="entry name" value="Ribosomal protein L14"/>
    <property type="match status" value="1"/>
</dbReference>
<dbReference type="Proteomes" id="UP000030944">
    <property type="component" value="Chromosome"/>
</dbReference>